<dbReference type="SUPFAM" id="SSF55073">
    <property type="entry name" value="Nucleotide cyclase"/>
    <property type="match status" value="1"/>
</dbReference>
<dbReference type="Pfam" id="PF00211">
    <property type="entry name" value="Guanylate_cyc"/>
    <property type="match status" value="1"/>
</dbReference>
<dbReference type="RefSeq" id="WP_317936931.1">
    <property type="nucleotide sequence ID" value="NZ_JAUBDH010000012.1"/>
</dbReference>
<dbReference type="SMART" id="SM00044">
    <property type="entry name" value="CYCc"/>
    <property type="match status" value="1"/>
</dbReference>
<protein>
    <submittedName>
        <fullName evidence="3">Adenylate/guanylate cyclase domain-containing protein</fullName>
    </submittedName>
</protein>
<evidence type="ECO:0000259" key="2">
    <source>
        <dbReference type="PROSITE" id="PS50125"/>
    </source>
</evidence>
<dbReference type="InterPro" id="IPR045983">
    <property type="entry name" value="GUC-dom-containing_N"/>
</dbReference>
<gene>
    <name evidence="3" type="ORF">QT716_14790</name>
</gene>
<dbReference type="CDD" id="cd07302">
    <property type="entry name" value="CHD"/>
    <property type="match status" value="1"/>
</dbReference>
<evidence type="ECO:0000313" key="4">
    <source>
        <dbReference type="Proteomes" id="UP001280629"/>
    </source>
</evidence>
<dbReference type="InterPro" id="IPR050697">
    <property type="entry name" value="Adenylyl/Guanylyl_Cyclase_3/4"/>
</dbReference>
<keyword evidence="4" id="KW-1185">Reference proteome</keyword>
<dbReference type="Pfam" id="PF19363">
    <property type="entry name" value="DUF5939"/>
    <property type="match status" value="1"/>
</dbReference>
<feature type="domain" description="Guanylate cyclase" evidence="2">
    <location>
        <begin position="427"/>
        <end position="544"/>
    </location>
</feature>
<dbReference type="EMBL" id="JAUBDH010000012">
    <property type="protein sequence ID" value="MDW0111289.1"/>
    <property type="molecule type" value="Genomic_DNA"/>
</dbReference>
<proteinExistence type="inferred from homology"/>
<accession>A0ABU4G2T5</accession>
<comment type="similarity">
    <text evidence="1">Belongs to the adenylyl cyclase class-3 family.</text>
</comment>
<dbReference type="SUPFAM" id="SSF55961">
    <property type="entry name" value="Bet v1-like"/>
    <property type="match status" value="1"/>
</dbReference>
<evidence type="ECO:0000256" key="1">
    <source>
        <dbReference type="ARBA" id="ARBA00005381"/>
    </source>
</evidence>
<dbReference type="PROSITE" id="PS50125">
    <property type="entry name" value="GUANYLATE_CYCLASE_2"/>
    <property type="match status" value="1"/>
</dbReference>
<sequence length="598" mass="67803">MSKSISIEETRLVEFPIGVVWELVSDTNRLNRYIGLFPVEFSPFTNRTHQLIRKAKGKAYGLIEVEWNENVFEWVRESFYTVERNYTKGPVERVIWKISLEKVSSHETNLTLTGQFDYHSFLGKIALNKGVIPQLLRTFAYVEDAAASVEDHLTVREQNAIHVDELILQDAEHHLNELSIEQNLIDSLMHTIRIESDEAVSSIQPYRWAHEHGFTKQQAVRLFLLANDAGILDYEWSLMCPNCRVAKDHASVLKDVKKTVHCDLCGVDFELDFENYVEMTFQVNAGIRKTVKETFCINGPTTSPHTIGQYRIPPKKTTRISWICMEENLQFRVVKHNFKVPFIYEPNIESSQIHIHQNGITEASILQSPDISIVNESDEEYIVAFEKIEWDEYALTAREVTTLQLFRDLLPAEVLAPGMQIGVGKLTILFTDLKDSTQLYERVGDASAYSDVQKHFTSLGSVIRAHDGTIVKTIGDSIMAAFSSNYNALNAALEIQSSINSLNKILNNPVNIKVGLHEGPVIAVNANGVLDYFGRTVNMAARVQQQSTGGDIVMKKKFFDELMIEKSIGEVTEFTTQLHGMDSHIQLVRLNPTVQPIN</sequence>
<name>A0ABU4G2T5_9BACL</name>
<dbReference type="Gene3D" id="3.30.70.1230">
    <property type="entry name" value="Nucleotide cyclase"/>
    <property type="match status" value="1"/>
</dbReference>
<comment type="caution">
    <text evidence="3">The sequence shown here is derived from an EMBL/GenBank/DDBJ whole genome shotgun (WGS) entry which is preliminary data.</text>
</comment>
<dbReference type="InterPro" id="IPR001054">
    <property type="entry name" value="A/G_cyclase"/>
</dbReference>
<dbReference type="PANTHER" id="PTHR43081">
    <property type="entry name" value="ADENYLATE CYCLASE, TERMINAL-DIFFERENTIATION SPECIFIC-RELATED"/>
    <property type="match status" value="1"/>
</dbReference>
<organism evidence="3 4">
    <name type="scientific">Sporosarcina aquimarina</name>
    <dbReference type="NCBI Taxonomy" id="114975"/>
    <lineage>
        <taxon>Bacteria</taxon>
        <taxon>Bacillati</taxon>
        <taxon>Bacillota</taxon>
        <taxon>Bacilli</taxon>
        <taxon>Bacillales</taxon>
        <taxon>Caryophanaceae</taxon>
        <taxon>Sporosarcina</taxon>
    </lineage>
</organism>
<dbReference type="InterPro" id="IPR029787">
    <property type="entry name" value="Nucleotide_cyclase"/>
</dbReference>
<evidence type="ECO:0000313" key="3">
    <source>
        <dbReference type="EMBL" id="MDW0111289.1"/>
    </source>
</evidence>
<dbReference type="PANTHER" id="PTHR43081:SF19">
    <property type="entry name" value="PH-SENSITIVE ADENYLATE CYCLASE RV1264"/>
    <property type="match status" value="1"/>
</dbReference>
<dbReference type="Proteomes" id="UP001280629">
    <property type="component" value="Unassembled WGS sequence"/>
</dbReference>
<reference evidence="3 4" key="1">
    <citation type="submission" date="2023-06" db="EMBL/GenBank/DDBJ databases">
        <title>Sporosarcina sp. nov., isolated from Korean traditional fermented seafood 'Jeotgal'.</title>
        <authorList>
            <person name="Yang A.-I."/>
            <person name="Shin N.-R."/>
        </authorList>
    </citation>
    <scope>NUCLEOTIDE SEQUENCE [LARGE SCALE GENOMIC DNA]</scope>
    <source>
        <strain evidence="3 4">KCTC3840</strain>
    </source>
</reference>